<gene>
    <name evidence="2" type="ORF">N656DRAFT_779450</name>
</gene>
<keyword evidence="1" id="KW-0732">Signal</keyword>
<keyword evidence="3" id="KW-1185">Reference proteome</keyword>
<reference evidence="2" key="2">
    <citation type="submission" date="2023-05" db="EMBL/GenBank/DDBJ databases">
        <authorList>
            <consortium name="Lawrence Berkeley National Laboratory"/>
            <person name="Steindorff A."/>
            <person name="Hensen N."/>
            <person name="Bonometti L."/>
            <person name="Westerberg I."/>
            <person name="Brannstrom I.O."/>
            <person name="Guillou S."/>
            <person name="Cros-Aarteil S."/>
            <person name="Calhoun S."/>
            <person name="Haridas S."/>
            <person name="Kuo A."/>
            <person name="Mondo S."/>
            <person name="Pangilinan J."/>
            <person name="Riley R."/>
            <person name="Labutti K."/>
            <person name="Andreopoulos B."/>
            <person name="Lipzen A."/>
            <person name="Chen C."/>
            <person name="Yanf M."/>
            <person name="Daum C."/>
            <person name="Ng V."/>
            <person name="Clum A."/>
            <person name="Ohm R."/>
            <person name="Martin F."/>
            <person name="Silar P."/>
            <person name="Natvig D."/>
            <person name="Lalanne C."/>
            <person name="Gautier V."/>
            <person name="Ament-Velasquez S.L."/>
            <person name="Kruys A."/>
            <person name="Hutchinson M.I."/>
            <person name="Powell A.J."/>
            <person name="Barry K."/>
            <person name="Miller A.N."/>
            <person name="Grigoriev I.V."/>
            <person name="Debuchy R."/>
            <person name="Gladieux P."/>
            <person name="Thoren M.H."/>
            <person name="Johannesson H."/>
        </authorList>
    </citation>
    <scope>NUCLEOTIDE SEQUENCE</scope>
    <source>
        <strain evidence="2">CBS 508.74</strain>
    </source>
</reference>
<evidence type="ECO:0008006" key="4">
    <source>
        <dbReference type="Google" id="ProtNLM"/>
    </source>
</evidence>
<reference evidence="2" key="1">
    <citation type="journal article" date="2023" name="Mol. Phylogenet. Evol.">
        <title>Genome-scale phylogeny and comparative genomics of the fungal order Sordariales.</title>
        <authorList>
            <person name="Hensen N."/>
            <person name="Bonometti L."/>
            <person name="Westerberg I."/>
            <person name="Brannstrom I.O."/>
            <person name="Guillou S."/>
            <person name="Cros-Aarteil S."/>
            <person name="Calhoun S."/>
            <person name="Haridas S."/>
            <person name="Kuo A."/>
            <person name="Mondo S."/>
            <person name="Pangilinan J."/>
            <person name="Riley R."/>
            <person name="LaButti K."/>
            <person name="Andreopoulos B."/>
            <person name="Lipzen A."/>
            <person name="Chen C."/>
            <person name="Yan M."/>
            <person name="Daum C."/>
            <person name="Ng V."/>
            <person name="Clum A."/>
            <person name="Steindorff A."/>
            <person name="Ohm R.A."/>
            <person name="Martin F."/>
            <person name="Silar P."/>
            <person name="Natvig D.O."/>
            <person name="Lalanne C."/>
            <person name="Gautier V."/>
            <person name="Ament-Velasquez S.L."/>
            <person name="Kruys A."/>
            <person name="Hutchinson M.I."/>
            <person name="Powell A.J."/>
            <person name="Barry K."/>
            <person name="Miller A.N."/>
            <person name="Grigoriev I.V."/>
            <person name="Debuchy R."/>
            <person name="Gladieux P."/>
            <person name="Hiltunen Thoren M."/>
            <person name="Johannesson H."/>
        </authorList>
    </citation>
    <scope>NUCLEOTIDE SEQUENCE</scope>
    <source>
        <strain evidence="2">CBS 508.74</strain>
    </source>
</reference>
<protein>
    <recommendedName>
        <fullName evidence="4">Hydrophobin</fullName>
    </recommendedName>
</protein>
<comment type="caution">
    <text evidence="2">The sequence shown here is derived from an EMBL/GenBank/DDBJ whole genome shotgun (WGS) entry which is preliminary data.</text>
</comment>
<feature type="chain" id="PRO_5042956310" description="Hydrophobin" evidence="1">
    <location>
        <begin position="16"/>
        <end position="95"/>
    </location>
</feature>
<proteinExistence type="predicted"/>
<evidence type="ECO:0000256" key="1">
    <source>
        <dbReference type="SAM" id="SignalP"/>
    </source>
</evidence>
<feature type="non-terminal residue" evidence="2">
    <location>
        <position position="95"/>
    </location>
</feature>
<name>A0AAN6TDT6_9PEZI</name>
<sequence length="95" mass="10104">MQFFYLLALAVTATAFPAPDIPNHLFSGKPALKCNNHTQPVCCTPRSVPLCTVIYAGASCGVNSTYCCETKAPKVTRSPPSSSIVICALKTRAQL</sequence>
<dbReference type="RefSeq" id="XP_064670142.1">
    <property type="nucleotide sequence ID" value="XM_064815194.1"/>
</dbReference>
<dbReference type="Proteomes" id="UP001302812">
    <property type="component" value="Unassembled WGS sequence"/>
</dbReference>
<dbReference type="AlphaFoldDB" id="A0AAN6TDT6"/>
<evidence type="ECO:0000313" key="3">
    <source>
        <dbReference type="Proteomes" id="UP001302812"/>
    </source>
</evidence>
<feature type="signal peptide" evidence="1">
    <location>
        <begin position="1"/>
        <end position="15"/>
    </location>
</feature>
<dbReference type="EMBL" id="MU853342">
    <property type="protein sequence ID" value="KAK4112572.1"/>
    <property type="molecule type" value="Genomic_DNA"/>
</dbReference>
<dbReference type="GeneID" id="89939319"/>
<evidence type="ECO:0000313" key="2">
    <source>
        <dbReference type="EMBL" id="KAK4112572.1"/>
    </source>
</evidence>
<accession>A0AAN6TDT6</accession>
<organism evidence="2 3">
    <name type="scientific">Canariomyces notabilis</name>
    <dbReference type="NCBI Taxonomy" id="2074819"/>
    <lineage>
        <taxon>Eukaryota</taxon>
        <taxon>Fungi</taxon>
        <taxon>Dikarya</taxon>
        <taxon>Ascomycota</taxon>
        <taxon>Pezizomycotina</taxon>
        <taxon>Sordariomycetes</taxon>
        <taxon>Sordariomycetidae</taxon>
        <taxon>Sordariales</taxon>
        <taxon>Chaetomiaceae</taxon>
        <taxon>Canariomyces</taxon>
    </lineage>
</organism>